<feature type="repeat" description="WD" evidence="6">
    <location>
        <begin position="552"/>
        <end position="593"/>
    </location>
</feature>
<dbReference type="Gene3D" id="2.130.10.10">
    <property type="entry name" value="YVTN repeat-like/Quinoprotein amine dehydrogenase"/>
    <property type="match status" value="4"/>
</dbReference>
<dbReference type="Pfam" id="PF04003">
    <property type="entry name" value="Utp12"/>
    <property type="match status" value="1"/>
</dbReference>
<gene>
    <name evidence="9" type="ORF">FNF29_06431</name>
</gene>
<feature type="repeat" description="WD" evidence="6">
    <location>
        <begin position="728"/>
        <end position="769"/>
    </location>
</feature>
<evidence type="ECO:0000256" key="7">
    <source>
        <dbReference type="SAM" id="MobiDB-lite"/>
    </source>
</evidence>
<protein>
    <recommendedName>
        <fullName evidence="8">Small-subunit processome Utp12 domain-containing protein</fullName>
    </recommendedName>
</protein>
<feature type="region of interest" description="Disordered" evidence="7">
    <location>
        <begin position="1151"/>
        <end position="1180"/>
    </location>
</feature>
<dbReference type="InterPro" id="IPR015943">
    <property type="entry name" value="WD40/YVTN_repeat-like_dom_sf"/>
</dbReference>
<keyword evidence="10" id="KW-1185">Reference proteome</keyword>
<dbReference type="GO" id="GO:0034388">
    <property type="term" value="C:Pwp2p-containing subcomplex of 90S preribosome"/>
    <property type="evidence" value="ECO:0007669"/>
    <property type="project" value="TreeGrafter"/>
</dbReference>
<feature type="repeat" description="WD" evidence="6">
    <location>
        <begin position="140"/>
        <end position="170"/>
    </location>
</feature>
<dbReference type="EMBL" id="VLTN01000049">
    <property type="protein sequence ID" value="KAA0148806.1"/>
    <property type="molecule type" value="Genomic_DNA"/>
</dbReference>
<evidence type="ECO:0000256" key="1">
    <source>
        <dbReference type="ARBA" id="ARBA00004604"/>
    </source>
</evidence>
<feature type="region of interest" description="Disordered" evidence="7">
    <location>
        <begin position="454"/>
        <end position="476"/>
    </location>
</feature>
<dbReference type="GO" id="GO:0000462">
    <property type="term" value="P:maturation of SSU-rRNA from tricistronic rRNA transcript (SSU-rRNA, 5.8S rRNA, LSU-rRNA)"/>
    <property type="evidence" value="ECO:0007669"/>
    <property type="project" value="TreeGrafter"/>
</dbReference>
<reference evidence="9 10" key="1">
    <citation type="submission" date="2019-07" db="EMBL/GenBank/DDBJ databases">
        <title>Genomes of Cafeteria roenbergensis.</title>
        <authorList>
            <person name="Fischer M.G."/>
            <person name="Hackl T."/>
            <person name="Roman M."/>
        </authorList>
    </citation>
    <scope>NUCLEOTIDE SEQUENCE [LARGE SCALE GENOMIC DNA]</scope>
    <source>
        <strain evidence="9 10">BVI</strain>
    </source>
</reference>
<evidence type="ECO:0000256" key="4">
    <source>
        <dbReference type="ARBA" id="ARBA00022737"/>
    </source>
</evidence>
<dbReference type="Pfam" id="PF00400">
    <property type="entry name" value="WD40"/>
    <property type="match status" value="4"/>
</dbReference>
<dbReference type="SUPFAM" id="SSF50998">
    <property type="entry name" value="Quinoprotein alcohol dehydrogenase-like"/>
    <property type="match status" value="1"/>
</dbReference>
<organism evidence="9 10">
    <name type="scientific">Cafeteria roenbergensis</name>
    <name type="common">Marine flagellate</name>
    <dbReference type="NCBI Taxonomy" id="33653"/>
    <lineage>
        <taxon>Eukaryota</taxon>
        <taxon>Sar</taxon>
        <taxon>Stramenopiles</taxon>
        <taxon>Bigyra</taxon>
        <taxon>Opalozoa</taxon>
        <taxon>Bicosoecida</taxon>
        <taxon>Cafeteriaceae</taxon>
        <taxon>Cafeteria</taxon>
    </lineage>
</organism>
<accession>A0A5A8C6V1</accession>
<proteinExistence type="inferred from homology"/>
<feature type="compositionally biased region" description="Acidic residues" evidence="7">
    <location>
        <begin position="302"/>
        <end position="331"/>
    </location>
</feature>
<dbReference type="InterPro" id="IPR001680">
    <property type="entry name" value="WD40_rpt"/>
</dbReference>
<dbReference type="SMART" id="SM00320">
    <property type="entry name" value="WD40"/>
    <property type="match status" value="12"/>
</dbReference>
<feature type="region of interest" description="Disordered" evidence="7">
    <location>
        <begin position="253"/>
        <end position="369"/>
    </location>
</feature>
<sequence>MAHTFRFQNLCGSVYRNGNVLFTPDGNSLLSPVGNRVSVFDLTEHVSWTLPAENRRDIESMCLSPDGRLLVTVDKDGRALVIAMARRSVLHRINFKVRPRAIKFSPNGAFLAVATGRHVQIWRAPPAKKQVAPLALVRKLTGHFDDVVDLAWSQDSVHIVTASMDATARVHTARPVAGFVPVTLSGHRAPLVLAAFADASTIHTVSADGAAYTWKWERRAVMPSAIVSGLSGAGKGTITPKALAELVGSGMAKFSGDDDEMDFDAPEEDSESELGSDQDSEQSDDEDDDDDESKSSGGDGTSSDDGEASDEDDDEVDDSDVDVEGPSDDGEAGSRKRARDDADDSDAEVEKAISRPIGTRQNSAVGARRTVEKHMVPDPSRLDAAASANRLSIAVGEWVLRGRHLFMQDGARVVSASYNRNAKLLVAGFDTGVFTLYSLDPSEDARVAAGLVKQEAPRPKGHTQGAQAAASDGPRVPATDMGLSTAGDIAALTAASGLAASTCDAIHSLSIGTSPVTTSAISPSGDWLAFGTAETGQLLVWEWQSESYILKQRGHAHVINAVAWSPDGQTCATGGDDGKIKLWSAKSGFCYVTFSDHRAPVTGLTFIGGRGGRAQAVLSSCLDGTVKAYDLARYRNFRTMTGPSPRQFTCVTADSDGDLVAAGSVEPFEICVWSLRTGKLLDLLAGHEGPVTSVSFAPDSSMLASSSWDTTVRIWDPAATGGGAATETLKHGADVLDVAWRPDGERLVAATRDGQLHFWDPQDGRQTGVISARQDAAGGRTQGSVITAKSADSARHFSCVSYSNDGELVIAGGRTNFVCVYAAAERLLLRKFALTHSRDMDGVTKLLNSKRLTDTGVSMDTMDGGHASLHAGEDEDDRLGRRGRGMGIAADAALPGASRAGAAGSRSVIRETRCRALAFAPTGRALAVASVEGLLLFGQDETLMFDPVDLTAEVTPEAVRRAIDGGEAPKALAMALHLSETELIVEAAAAVGPGDAMLAARAVPARLVPKLLSHLAEQLRTSRHLELWAAMLSAFLSCHSSYLRAHPAAAAGPVRAVMRAALAHREGLARMARDNADLVSFIASRPAAATTAALVGGGAAAVASAGLETTVHGAHDAVRSAALSALPASLRAEVFGSAKFAHASPVLLPSTTHGPAADDDSVGLGSGEWEALPSAWEDED</sequence>
<evidence type="ECO:0000256" key="2">
    <source>
        <dbReference type="ARBA" id="ARBA00010226"/>
    </source>
</evidence>
<evidence type="ECO:0000256" key="3">
    <source>
        <dbReference type="ARBA" id="ARBA00022574"/>
    </source>
</evidence>
<dbReference type="PROSITE" id="PS50294">
    <property type="entry name" value="WD_REPEATS_REGION"/>
    <property type="match status" value="3"/>
</dbReference>
<dbReference type="InterPro" id="IPR036322">
    <property type="entry name" value="WD40_repeat_dom_sf"/>
</dbReference>
<dbReference type="Proteomes" id="UP000323011">
    <property type="component" value="Unassembled WGS sequence"/>
</dbReference>
<dbReference type="GO" id="GO:0000028">
    <property type="term" value="P:ribosomal small subunit assembly"/>
    <property type="evidence" value="ECO:0007669"/>
    <property type="project" value="TreeGrafter"/>
</dbReference>
<keyword evidence="5" id="KW-0539">Nucleus</keyword>
<feature type="compositionally biased region" description="Acidic residues" evidence="7">
    <location>
        <begin position="257"/>
        <end position="292"/>
    </location>
</feature>
<dbReference type="InterPro" id="IPR007148">
    <property type="entry name" value="SSU_processome_Utp12"/>
</dbReference>
<dbReference type="PANTHER" id="PTHR19858">
    <property type="entry name" value="WD40 REPEAT PROTEIN"/>
    <property type="match status" value="1"/>
</dbReference>
<evidence type="ECO:0000256" key="5">
    <source>
        <dbReference type="ARBA" id="ARBA00023242"/>
    </source>
</evidence>
<evidence type="ECO:0000313" key="10">
    <source>
        <dbReference type="Proteomes" id="UP000323011"/>
    </source>
</evidence>
<keyword evidence="3 6" id="KW-0853">WD repeat</keyword>
<keyword evidence="4" id="KW-0677">Repeat</keyword>
<feature type="repeat" description="WD" evidence="6">
    <location>
        <begin position="684"/>
        <end position="716"/>
    </location>
</feature>
<comment type="similarity">
    <text evidence="2">Belongs to the WD repeat PWP2 family.</text>
</comment>
<dbReference type="CDD" id="cd00200">
    <property type="entry name" value="WD40"/>
    <property type="match status" value="1"/>
</dbReference>
<comment type="caution">
    <text evidence="9">The sequence shown here is derived from an EMBL/GenBank/DDBJ whole genome shotgun (WGS) entry which is preliminary data.</text>
</comment>
<feature type="domain" description="Small-subunit processome Utp12" evidence="8">
    <location>
        <begin position="982"/>
        <end position="1079"/>
    </location>
</feature>
<evidence type="ECO:0000259" key="8">
    <source>
        <dbReference type="Pfam" id="PF04003"/>
    </source>
</evidence>
<evidence type="ECO:0000313" key="9">
    <source>
        <dbReference type="EMBL" id="KAA0148806.1"/>
    </source>
</evidence>
<comment type="subcellular location">
    <subcellularLocation>
        <location evidence="1">Nucleus</location>
        <location evidence="1">Nucleolus</location>
    </subcellularLocation>
</comment>
<dbReference type="OMA" id="VYEWQSE"/>
<dbReference type="PANTHER" id="PTHR19858:SF0">
    <property type="entry name" value="PERIODIC TRYPTOPHAN PROTEIN 2 HOMOLOG"/>
    <property type="match status" value="1"/>
</dbReference>
<dbReference type="PROSITE" id="PS50082">
    <property type="entry name" value="WD_REPEATS_2"/>
    <property type="match status" value="4"/>
</dbReference>
<dbReference type="AlphaFoldDB" id="A0A5A8C6V1"/>
<dbReference type="SUPFAM" id="SSF50978">
    <property type="entry name" value="WD40 repeat-like"/>
    <property type="match status" value="1"/>
</dbReference>
<name>A0A5A8C6V1_CAFRO</name>
<evidence type="ECO:0000256" key="6">
    <source>
        <dbReference type="PROSITE-ProRule" id="PRU00221"/>
    </source>
</evidence>
<dbReference type="GO" id="GO:0032040">
    <property type="term" value="C:small-subunit processome"/>
    <property type="evidence" value="ECO:0007669"/>
    <property type="project" value="TreeGrafter"/>
</dbReference>
<dbReference type="InterPro" id="IPR011047">
    <property type="entry name" value="Quinoprotein_ADH-like_sf"/>
</dbReference>
<dbReference type="InterPro" id="IPR027145">
    <property type="entry name" value="PWP2"/>
</dbReference>